<reference evidence="3" key="1">
    <citation type="journal article" date="2020" name="mSystems">
        <title>Genome- and Community-Level Interaction Insights into Carbon Utilization and Element Cycling Functions of Hydrothermarchaeota in Hydrothermal Sediment.</title>
        <authorList>
            <person name="Zhou Z."/>
            <person name="Liu Y."/>
            <person name="Xu W."/>
            <person name="Pan J."/>
            <person name="Luo Z.H."/>
            <person name="Li M."/>
        </authorList>
    </citation>
    <scope>NUCLEOTIDE SEQUENCE [LARGE SCALE GENOMIC DNA]</scope>
    <source>
        <strain evidence="3">SpSt-210</strain>
    </source>
</reference>
<dbReference type="PROSITE" id="PS51257">
    <property type="entry name" value="PROKAR_LIPOPROTEIN"/>
    <property type="match status" value="1"/>
</dbReference>
<dbReference type="Gene3D" id="1.20.1260.10">
    <property type="match status" value="1"/>
</dbReference>
<dbReference type="PANTHER" id="PTHR36933:SF1">
    <property type="entry name" value="SLL0788 PROTEIN"/>
    <property type="match status" value="1"/>
</dbReference>
<organism evidence="3">
    <name type="scientific">Thermorudis peleae</name>
    <dbReference type="NCBI Taxonomy" id="1382356"/>
    <lineage>
        <taxon>Bacteria</taxon>
        <taxon>Pseudomonadati</taxon>
        <taxon>Thermomicrobiota</taxon>
        <taxon>Thermomicrobia</taxon>
        <taxon>Thermomicrobia incertae sedis</taxon>
        <taxon>Thermorudis</taxon>
    </lineage>
</organism>
<dbReference type="InterPro" id="IPR005183">
    <property type="entry name" value="DUF305_CopM-like"/>
</dbReference>
<evidence type="ECO:0000256" key="1">
    <source>
        <dbReference type="SAM" id="SignalP"/>
    </source>
</evidence>
<sequence>MKRAWLMPALGALAVFLVACGEAGTSPTPAGAPSPGEPTPASAALSDEQFLAAMIEHHQGAIDMAEIALDRAEHPEVRQLSEEIIAAQQAEIEQMRAWQREWFGAEATPGEHAGHGMSDEEMGMDVDLEKLRRAEPFDRAFLEAMIRHHEGAVRMAEQIRSSTQRSELRELADDIIATQQREIEQMRAWLADWYGQ</sequence>
<comment type="caution">
    <text evidence="3">The sequence shown here is derived from an EMBL/GenBank/DDBJ whole genome shotgun (WGS) entry which is preliminary data.</text>
</comment>
<feature type="chain" id="PRO_5032778388" evidence="1">
    <location>
        <begin position="24"/>
        <end position="196"/>
    </location>
</feature>
<name>A0A831X6K2_9BACT</name>
<keyword evidence="1" id="KW-0732">Signal</keyword>
<feature type="signal peptide" evidence="1">
    <location>
        <begin position="1"/>
        <end position="23"/>
    </location>
</feature>
<feature type="domain" description="DUF305" evidence="2">
    <location>
        <begin position="47"/>
        <end position="190"/>
    </location>
</feature>
<accession>A0A831X6K2</accession>
<dbReference type="InterPro" id="IPR012347">
    <property type="entry name" value="Ferritin-like"/>
</dbReference>
<evidence type="ECO:0000259" key="2">
    <source>
        <dbReference type="Pfam" id="PF03713"/>
    </source>
</evidence>
<evidence type="ECO:0000313" key="3">
    <source>
        <dbReference type="EMBL" id="HEG90132.1"/>
    </source>
</evidence>
<dbReference type="Pfam" id="PF03713">
    <property type="entry name" value="DUF305"/>
    <property type="match status" value="1"/>
</dbReference>
<dbReference type="PANTHER" id="PTHR36933">
    <property type="entry name" value="SLL0788 PROTEIN"/>
    <property type="match status" value="1"/>
</dbReference>
<protein>
    <submittedName>
        <fullName evidence="3">DUF305 domain-containing protein</fullName>
    </submittedName>
</protein>
<dbReference type="EMBL" id="DSIY01000036">
    <property type="protein sequence ID" value="HEG90132.1"/>
    <property type="molecule type" value="Genomic_DNA"/>
</dbReference>
<proteinExistence type="predicted"/>
<gene>
    <name evidence="3" type="ORF">ENP34_01600</name>
</gene>
<dbReference type="AlphaFoldDB" id="A0A831X6K2"/>